<keyword evidence="3" id="KW-1185">Reference proteome</keyword>
<dbReference type="InterPro" id="IPR024983">
    <property type="entry name" value="CHAT_dom"/>
</dbReference>
<dbReference type="Pfam" id="PF12770">
    <property type="entry name" value="CHAT"/>
    <property type="match status" value="1"/>
</dbReference>
<dbReference type="PANTHER" id="PTHR10098">
    <property type="entry name" value="RAPSYN-RELATED"/>
    <property type="match status" value="1"/>
</dbReference>
<dbReference type="STRING" id="68775.A0A5C3LQ28"/>
<protein>
    <submittedName>
        <fullName evidence="2">CHAT domain-containing protein</fullName>
    </submittedName>
</protein>
<evidence type="ECO:0000313" key="2">
    <source>
        <dbReference type="EMBL" id="TFK34895.1"/>
    </source>
</evidence>
<dbReference type="OrthoDB" id="9991317at2759"/>
<organism evidence="2 3">
    <name type="scientific">Crucibulum laeve</name>
    <dbReference type="NCBI Taxonomy" id="68775"/>
    <lineage>
        <taxon>Eukaryota</taxon>
        <taxon>Fungi</taxon>
        <taxon>Dikarya</taxon>
        <taxon>Basidiomycota</taxon>
        <taxon>Agaricomycotina</taxon>
        <taxon>Agaricomycetes</taxon>
        <taxon>Agaricomycetidae</taxon>
        <taxon>Agaricales</taxon>
        <taxon>Agaricineae</taxon>
        <taxon>Nidulariaceae</taxon>
        <taxon>Crucibulum</taxon>
    </lineage>
</organism>
<name>A0A5C3LQ28_9AGAR</name>
<proteinExistence type="predicted"/>
<dbReference type="Gene3D" id="1.25.40.10">
    <property type="entry name" value="Tetratricopeptide repeat domain"/>
    <property type="match status" value="3"/>
</dbReference>
<gene>
    <name evidence="2" type="ORF">BDQ12DRAFT_726556</name>
</gene>
<reference evidence="2 3" key="1">
    <citation type="journal article" date="2019" name="Nat. Ecol. Evol.">
        <title>Megaphylogeny resolves global patterns of mushroom evolution.</title>
        <authorList>
            <person name="Varga T."/>
            <person name="Krizsan K."/>
            <person name="Foldi C."/>
            <person name="Dima B."/>
            <person name="Sanchez-Garcia M."/>
            <person name="Sanchez-Ramirez S."/>
            <person name="Szollosi G.J."/>
            <person name="Szarkandi J.G."/>
            <person name="Papp V."/>
            <person name="Albert L."/>
            <person name="Andreopoulos W."/>
            <person name="Angelini C."/>
            <person name="Antonin V."/>
            <person name="Barry K.W."/>
            <person name="Bougher N.L."/>
            <person name="Buchanan P."/>
            <person name="Buyck B."/>
            <person name="Bense V."/>
            <person name="Catcheside P."/>
            <person name="Chovatia M."/>
            <person name="Cooper J."/>
            <person name="Damon W."/>
            <person name="Desjardin D."/>
            <person name="Finy P."/>
            <person name="Geml J."/>
            <person name="Haridas S."/>
            <person name="Hughes K."/>
            <person name="Justo A."/>
            <person name="Karasinski D."/>
            <person name="Kautmanova I."/>
            <person name="Kiss B."/>
            <person name="Kocsube S."/>
            <person name="Kotiranta H."/>
            <person name="LaButti K.M."/>
            <person name="Lechner B.E."/>
            <person name="Liimatainen K."/>
            <person name="Lipzen A."/>
            <person name="Lukacs Z."/>
            <person name="Mihaltcheva S."/>
            <person name="Morgado L.N."/>
            <person name="Niskanen T."/>
            <person name="Noordeloos M.E."/>
            <person name="Ohm R.A."/>
            <person name="Ortiz-Santana B."/>
            <person name="Ovrebo C."/>
            <person name="Racz N."/>
            <person name="Riley R."/>
            <person name="Savchenko A."/>
            <person name="Shiryaev A."/>
            <person name="Soop K."/>
            <person name="Spirin V."/>
            <person name="Szebenyi C."/>
            <person name="Tomsovsky M."/>
            <person name="Tulloss R.E."/>
            <person name="Uehling J."/>
            <person name="Grigoriev I.V."/>
            <person name="Vagvolgyi C."/>
            <person name="Papp T."/>
            <person name="Martin F.M."/>
            <person name="Miettinen O."/>
            <person name="Hibbett D.S."/>
            <person name="Nagy L.G."/>
        </authorList>
    </citation>
    <scope>NUCLEOTIDE SEQUENCE [LARGE SCALE GENOMIC DNA]</scope>
    <source>
        <strain evidence="2 3">CBS 166.37</strain>
    </source>
</reference>
<accession>A0A5C3LQ28</accession>
<dbReference type="SUPFAM" id="SSF48452">
    <property type="entry name" value="TPR-like"/>
    <property type="match status" value="2"/>
</dbReference>
<evidence type="ECO:0000313" key="3">
    <source>
        <dbReference type="Proteomes" id="UP000308652"/>
    </source>
</evidence>
<dbReference type="InterPro" id="IPR011990">
    <property type="entry name" value="TPR-like_helical_dom_sf"/>
</dbReference>
<dbReference type="EMBL" id="ML213627">
    <property type="protein sequence ID" value="TFK34895.1"/>
    <property type="molecule type" value="Genomic_DNA"/>
</dbReference>
<sequence length="1361" mass="152112">MATILPGRTRFALDISVTFESPTERAQEHDLLLSVNHDQETARELSLYKASDDFWRSDTIIEWPPGLEKMELEVLSKKPDGRKTSLCLTDLFRESFENGLPQNAQDTLTTFNVKMKITDDPDGRFSNIPIEEQILALPDDHTQKRDLLSQIGGELLTSFAQTKSKVDLDGSVMMYKKLVQLDPSNSSAHGSLGIALLARSDLIEGDIEDLQHGILALERAQATAADDKDVIRYLDLLGPAYQLSYYRRSDTAVIDKAIAACRKTVELTPEGHSDMRKRLDLLGYAHEWRFERCMDINDADAAIAAKKRVVDLTPENHADAPRYLSRLGQSYLLRFQNGGTEKDVRRAIAAHQKAIHISTNDHDALPKILVNLHECYVSQFERNNDMKYLDSAVAVLRQAIEVTPNGGKEKTNILKKMYDCYYARFECKGIISDVDNAISEAQKAIQLTTSGSDDMASWLYSLGDAHYCRFKRTGSLNDLDESILALQKAVQITPDGHYMNTLCASHIYRFGRTGHFEDIEEAIVTAKRTIELFQGVDNAEKVAGYYANLGASHQRRFDHTKDINDVDIAITAYEKAIQILPRPIAVASEDELSSAGYLNNLGGSYVCRYVCTNDVHNIEEAISSLQRAVELTPAGHTKMLDHVSNLSLAFSYRFWHSQDVKDIEEAIIVVERALRSVPKDSEQVGDYLAVLGSLRERYFQYNRDPKHLDAAILEQVQSINLTPDDHPSMVNRLLQLAQLYASQFGHTADTYDLELMIKYFRLATVHPTGAPSSRLNAARKWSSIFLPFADFHSESFKAYEFAFQLLPEVVWIGDAIKDRHTQLRSLSNFSNEAAAVAISLGEFKAALEWLEQGRCIVWNQLNSLRTSVDDLHEKDPALVENLQRTSKQLEGAGSRQANVTLSGTIEEKISLQTEVKLHRQLGMEWNTLLNQARQLPGFEEFLKPIKFSQLSAGLPHSGYVVILNVHPIRSDALVLVRSSAEPIHIPLVNFSYEKAEDMRKSLNAILNIHGARTREVWLGATKLDASYSNKERARPLNPPEDLVQMARTGRFTTDGHPSATTLSMILSELWTGVVKPILDALEITGNDVSESLPRFWWCATGPLAFLPLHAAGLYTTDLLAPKSKTSDLVVSSYIPSISSIIERRNPSNSPYFSGILAISQPNTPDLPPIPSTTKECQMVLNKFNASSLDAKVLEDVAATVQEVSECMNSYNWIHFACHALQKADDPMKSAFYLQDGRLELASIMDKTIVDADFAFLSACQTSTGDEKLSEEAVHLAAGMLTAGYRSVIATMWSINDNYAPLITEDVYSYLLQSNRKGEPLDSSHAAHALRYATRRVQEKLQDVIGLELALLCSVPYIHMGL</sequence>
<evidence type="ECO:0000259" key="1">
    <source>
        <dbReference type="Pfam" id="PF12770"/>
    </source>
</evidence>
<dbReference type="Proteomes" id="UP000308652">
    <property type="component" value="Unassembled WGS sequence"/>
</dbReference>
<feature type="domain" description="CHAT" evidence="1">
    <location>
        <begin position="1066"/>
        <end position="1339"/>
    </location>
</feature>